<evidence type="ECO:0000313" key="3">
    <source>
        <dbReference type="Proteomes" id="UP000324738"/>
    </source>
</evidence>
<dbReference type="PANTHER" id="PTHR47328:SF1">
    <property type="entry name" value="RUTC FAMILY PROTEIN YOAB"/>
    <property type="match status" value="1"/>
</dbReference>
<dbReference type="Gene3D" id="3.30.1330.40">
    <property type="entry name" value="RutC-like"/>
    <property type="match status" value="1"/>
</dbReference>
<keyword evidence="3" id="KW-1185">Reference proteome</keyword>
<comment type="similarity">
    <text evidence="1">Belongs to the RutC family.</text>
</comment>
<dbReference type="PANTHER" id="PTHR47328">
    <property type="match status" value="1"/>
</dbReference>
<dbReference type="SUPFAM" id="SSF55298">
    <property type="entry name" value="YjgF-like"/>
    <property type="match status" value="1"/>
</dbReference>
<dbReference type="Pfam" id="PF01042">
    <property type="entry name" value="Ribonuc_L-PSP"/>
    <property type="match status" value="1"/>
</dbReference>
<dbReference type="InterPro" id="IPR006175">
    <property type="entry name" value="YjgF/YER057c/UK114"/>
</dbReference>
<comment type="caution">
    <text evidence="2">The sequence shown here is derived from an EMBL/GenBank/DDBJ whole genome shotgun (WGS) entry which is preliminary data.</text>
</comment>
<sequence>MIERIESTPIMHRIVKTNGMLYLGGIVADDFSEDMEGQTRQVCGKIEKLLVQAGSGKDKIVSAQIYVTDISAKGGLNKAWTEWLATEHLPARATVGVASLGSENTLIEIVVVATA</sequence>
<dbReference type="OrthoDB" id="9803101at2"/>
<name>A0A5B0E3K9_9HYPH</name>
<dbReference type="RefSeq" id="WP_149298307.1">
    <property type="nucleotide sequence ID" value="NZ_VTWH01000001.1"/>
</dbReference>
<dbReference type="InterPro" id="IPR035959">
    <property type="entry name" value="RutC-like_sf"/>
</dbReference>
<proteinExistence type="inferred from homology"/>
<dbReference type="AlphaFoldDB" id="A0A5B0E3K9"/>
<dbReference type="InterPro" id="IPR019897">
    <property type="entry name" value="RidA_CS"/>
</dbReference>
<organism evidence="2 3">
    <name type="scientific">Aureimonas fodinaquatilis</name>
    <dbReference type="NCBI Taxonomy" id="2565783"/>
    <lineage>
        <taxon>Bacteria</taxon>
        <taxon>Pseudomonadati</taxon>
        <taxon>Pseudomonadota</taxon>
        <taxon>Alphaproteobacteria</taxon>
        <taxon>Hyphomicrobiales</taxon>
        <taxon>Aurantimonadaceae</taxon>
        <taxon>Aureimonas</taxon>
    </lineage>
</organism>
<gene>
    <name evidence="2" type="ORF">FPY71_05400</name>
</gene>
<dbReference type="InterPro" id="IPR035709">
    <property type="entry name" value="YoaB-like"/>
</dbReference>
<evidence type="ECO:0000256" key="1">
    <source>
        <dbReference type="ARBA" id="ARBA00010552"/>
    </source>
</evidence>
<accession>A0A5B0E3K9</accession>
<dbReference type="EMBL" id="VTWH01000001">
    <property type="protein sequence ID" value="KAA0972521.1"/>
    <property type="molecule type" value="Genomic_DNA"/>
</dbReference>
<reference evidence="2 3" key="1">
    <citation type="submission" date="2019-08" db="EMBL/GenBank/DDBJ databases">
        <title>Aureimonas fodiniaquatilis sp. nov., isolated from a coal mine wastewater.</title>
        <authorList>
            <person name="Kim W."/>
        </authorList>
    </citation>
    <scope>NUCLEOTIDE SEQUENCE [LARGE SCALE GENOMIC DNA]</scope>
    <source>
        <strain evidence="2 3">CAU 1482</strain>
    </source>
</reference>
<dbReference type="Proteomes" id="UP000324738">
    <property type="component" value="Unassembled WGS sequence"/>
</dbReference>
<protein>
    <submittedName>
        <fullName evidence="2">RidA family protein</fullName>
    </submittedName>
</protein>
<dbReference type="CDD" id="cd06150">
    <property type="entry name" value="YjgF_YER057c_UK114_like_2"/>
    <property type="match status" value="1"/>
</dbReference>
<evidence type="ECO:0000313" key="2">
    <source>
        <dbReference type="EMBL" id="KAA0972521.1"/>
    </source>
</evidence>
<dbReference type="PROSITE" id="PS01094">
    <property type="entry name" value="UPF0076"/>
    <property type="match status" value="1"/>
</dbReference>